<keyword evidence="1" id="KW-0893">Thyroid hormones biosynthesis</keyword>
<keyword evidence="1" id="KW-0712">Selenocysteine</keyword>
<dbReference type="InterPro" id="IPR036249">
    <property type="entry name" value="Thioredoxin-like_sf"/>
</dbReference>
<accession>A0A815R1C0</accession>
<dbReference type="GO" id="GO:0042446">
    <property type="term" value="P:hormone biosynthetic process"/>
    <property type="evidence" value="ECO:0007669"/>
    <property type="project" value="UniProtKB-KW"/>
</dbReference>
<organism evidence="3 4">
    <name type="scientific">Adineta ricciae</name>
    <name type="common">Rotifer</name>
    <dbReference type="NCBI Taxonomy" id="249248"/>
    <lineage>
        <taxon>Eukaryota</taxon>
        <taxon>Metazoa</taxon>
        <taxon>Spiralia</taxon>
        <taxon>Gnathifera</taxon>
        <taxon>Rotifera</taxon>
        <taxon>Eurotatoria</taxon>
        <taxon>Bdelloidea</taxon>
        <taxon>Adinetida</taxon>
        <taxon>Adinetidae</taxon>
        <taxon>Adineta</taxon>
    </lineage>
</organism>
<dbReference type="AlphaFoldDB" id="A0A815R1C0"/>
<evidence type="ECO:0000256" key="1">
    <source>
        <dbReference type="RuleBase" id="RU000676"/>
    </source>
</evidence>
<keyword evidence="4" id="KW-1185">Reference proteome</keyword>
<comment type="caution">
    <text evidence="3">The sequence shown here is derived from an EMBL/GenBank/DDBJ whole genome shotgun (WGS) entry which is preliminary data.</text>
</comment>
<proteinExistence type="inferred from homology"/>
<dbReference type="SUPFAM" id="SSF52833">
    <property type="entry name" value="Thioredoxin-like"/>
    <property type="match status" value="1"/>
</dbReference>
<dbReference type="Proteomes" id="UP000663828">
    <property type="component" value="Unassembled WGS sequence"/>
</dbReference>
<comment type="function">
    <text evidence="1">Responsible for the deiodination of T4 (3,5,3',5'-tetraiodothyronine).</text>
</comment>
<dbReference type="Pfam" id="PF00837">
    <property type="entry name" value="T4_deiodinase"/>
    <property type="match status" value="1"/>
</dbReference>
<keyword evidence="1" id="KW-0560">Oxidoreductase</keyword>
<dbReference type="PANTHER" id="PTHR11781:SF22">
    <property type="entry name" value="TYPE I IODOTHYRONINE DEIODINASE"/>
    <property type="match status" value="1"/>
</dbReference>
<dbReference type="PANTHER" id="PTHR11781">
    <property type="entry name" value="IODOTHYRONINE DEIODINASE"/>
    <property type="match status" value="1"/>
</dbReference>
<comment type="similarity">
    <text evidence="1">Belongs to the iodothyronine deiodinase family.</text>
</comment>
<evidence type="ECO:0000313" key="4">
    <source>
        <dbReference type="Proteomes" id="UP000663828"/>
    </source>
</evidence>
<evidence type="ECO:0000313" key="3">
    <source>
        <dbReference type="EMBL" id="CAF1470708.1"/>
    </source>
</evidence>
<reference evidence="3" key="1">
    <citation type="submission" date="2021-02" db="EMBL/GenBank/DDBJ databases">
        <authorList>
            <person name="Nowell W R."/>
        </authorList>
    </citation>
    <scope>NUCLEOTIDE SEQUENCE</scope>
</reference>
<dbReference type="GO" id="GO:0004800">
    <property type="term" value="F:thyroxine 5'-deiodinase activity"/>
    <property type="evidence" value="ECO:0007669"/>
    <property type="project" value="InterPro"/>
</dbReference>
<feature type="region of interest" description="Disordered" evidence="2">
    <location>
        <begin position="1"/>
        <end position="24"/>
    </location>
</feature>
<name>A0A815R1C0_ADIRI</name>
<sequence length="286" mass="33357">MQMIDASTKPPDIRHSSSSDQNVLNDDLPPLDVLREMIKYETFLRLSEPIQNLFDFYRKDDSAITMVLDSVQQHVVERFGYKHVNSLRTAVSRFPDDPVIKEAFYIKHNKITQGLVYQGQVARDVDLFTVDGQPTTLFSQITSGQPLIILADCLFPILHLFSNLFRLHAPVMRLLTIYIAEAHARDQWPAGKTISCVDQPTTLEQRRINARNFREKYHFEMPMLVDSMDNTFHTTYGSWPFRFYVIDEGKLVLKAEPGETTFAYDMDELDYWIENYYQKKGIERRS</sequence>
<evidence type="ECO:0000256" key="2">
    <source>
        <dbReference type="SAM" id="MobiDB-lite"/>
    </source>
</evidence>
<protein>
    <recommendedName>
        <fullName evidence="1">Iodothyronine deiodinase</fullName>
    </recommendedName>
</protein>
<gene>
    <name evidence="3" type="ORF">XAT740_LOCUS37963</name>
</gene>
<dbReference type="InterPro" id="IPR000643">
    <property type="entry name" value="Iodothyronine_deiodinase"/>
</dbReference>
<dbReference type="EMBL" id="CAJNOR010004047">
    <property type="protein sequence ID" value="CAF1470708.1"/>
    <property type="molecule type" value="Genomic_DNA"/>
</dbReference>
<dbReference type="Gene3D" id="3.40.30.10">
    <property type="entry name" value="Glutaredoxin"/>
    <property type="match status" value="1"/>
</dbReference>